<proteinExistence type="predicted"/>
<accession>A0A6L2LFH0</accession>
<dbReference type="EMBL" id="BKCJ010004349">
    <property type="protein sequence ID" value="GEU60523.1"/>
    <property type="molecule type" value="Genomic_DNA"/>
</dbReference>
<evidence type="ECO:0000313" key="2">
    <source>
        <dbReference type="EMBL" id="GEU60523.1"/>
    </source>
</evidence>
<evidence type="ECO:0000256" key="1">
    <source>
        <dbReference type="SAM" id="MobiDB-lite"/>
    </source>
</evidence>
<feature type="region of interest" description="Disordered" evidence="1">
    <location>
        <begin position="1"/>
        <end position="35"/>
    </location>
</feature>
<comment type="caution">
    <text evidence="2">The sequence shown here is derived from an EMBL/GenBank/DDBJ whole genome shotgun (WGS) entry which is preliminary data.</text>
</comment>
<protein>
    <recommendedName>
        <fullName evidence="3">RNA-directed DNA polymerase, eukaryota, reverse transcriptase zinc-binding domain protein</fullName>
    </recommendedName>
</protein>
<sequence>MMGEDRKDQGINDSTNKVSDDAVIGTGSASGSNSKEIKTADVLPYKNRFSALNDEDDSEEIVKWREFCTKIGIICDKVLTPKEVLKSKIDLLQKQIVGGNKSLKETTTKSANRRIIDECNGKRVQSDYNRFYLEAYEVELEKIKSLTWERDLLEVDMFVLSKKPLIASIKEFFVTLFVSFVYAENFVKGRKRPWKNLVDHKSIAGISDFKDCVKNLEIEDLNSYGKFYTWIEKRKDPNLVILKKLNKQSLDKDPLNVLLREEKMIYSKADSDVVLDEERLTKQKTKIKWLREDEEIKAAMFGIKDDKAAGPDGFTSKFFKKAWAIIGQDVCCAIREFFTFGKLLGMPFKEGSLPIRYLGVPMMTRKLHNIDCRVLINNVKKRILDWKDKYLLCADFLWSFDEGRRGFTSVAWKDICAPKNQGCLGLISMKLMNEGLMIKHLWNVVSKKDSLWVCRLIAIDDGSIWDWYGDGVDFEVMNYLRKFILEHYDFSVLIAEYQEVVLHDDLNCYVEYIDWHKIYKKIVDSSPTLPISFLSARSCANYRKNDAFLSWADNAQTINMPYGMERIRRIDVWEDRFDKHK</sequence>
<dbReference type="PANTHER" id="PTHR33116:SF84">
    <property type="entry name" value="RNA-DIRECTED DNA POLYMERASE"/>
    <property type="match status" value="1"/>
</dbReference>
<evidence type="ECO:0008006" key="3">
    <source>
        <dbReference type="Google" id="ProtNLM"/>
    </source>
</evidence>
<gene>
    <name evidence="2" type="ORF">Tci_032501</name>
</gene>
<reference evidence="2" key="1">
    <citation type="journal article" date="2019" name="Sci. Rep.">
        <title>Draft genome of Tanacetum cinerariifolium, the natural source of mosquito coil.</title>
        <authorList>
            <person name="Yamashiro T."/>
            <person name="Shiraishi A."/>
            <person name="Satake H."/>
            <person name="Nakayama K."/>
        </authorList>
    </citation>
    <scope>NUCLEOTIDE SEQUENCE</scope>
</reference>
<organism evidence="2">
    <name type="scientific">Tanacetum cinerariifolium</name>
    <name type="common">Dalmatian daisy</name>
    <name type="synonym">Chrysanthemum cinerariifolium</name>
    <dbReference type="NCBI Taxonomy" id="118510"/>
    <lineage>
        <taxon>Eukaryota</taxon>
        <taxon>Viridiplantae</taxon>
        <taxon>Streptophyta</taxon>
        <taxon>Embryophyta</taxon>
        <taxon>Tracheophyta</taxon>
        <taxon>Spermatophyta</taxon>
        <taxon>Magnoliopsida</taxon>
        <taxon>eudicotyledons</taxon>
        <taxon>Gunneridae</taxon>
        <taxon>Pentapetalae</taxon>
        <taxon>asterids</taxon>
        <taxon>campanulids</taxon>
        <taxon>Asterales</taxon>
        <taxon>Asteraceae</taxon>
        <taxon>Asteroideae</taxon>
        <taxon>Anthemideae</taxon>
        <taxon>Anthemidinae</taxon>
        <taxon>Tanacetum</taxon>
    </lineage>
</organism>
<dbReference type="PANTHER" id="PTHR33116">
    <property type="entry name" value="REVERSE TRANSCRIPTASE ZINC-BINDING DOMAIN-CONTAINING PROTEIN-RELATED-RELATED"/>
    <property type="match status" value="1"/>
</dbReference>
<name>A0A6L2LFH0_TANCI</name>
<dbReference type="AlphaFoldDB" id="A0A6L2LFH0"/>
<feature type="compositionally biased region" description="Basic and acidic residues" evidence="1">
    <location>
        <begin position="1"/>
        <end position="10"/>
    </location>
</feature>